<protein>
    <submittedName>
        <fullName evidence="1">LmbE family N-acetylglucosaminyl deacetylase</fullName>
    </submittedName>
</protein>
<dbReference type="InterPro" id="IPR003737">
    <property type="entry name" value="GlcNAc_PI_deacetylase-related"/>
</dbReference>
<dbReference type="Gene3D" id="3.40.50.10320">
    <property type="entry name" value="LmbE-like"/>
    <property type="match status" value="1"/>
</dbReference>
<dbReference type="Proteomes" id="UP000569951">
    <property type="component" value="Unassembled WGS sequence"/>
</dbReference>
<dbReference type="PANTHER" id="PTHR12993">
    <property type="entry name" value="N-ACETYLGLUCOSAMINYL-PHOSPHATIDYLINOSITOL DE-N-ACETYLASE-RELATED"/>
    <property type="match status" value="1"/>
</dbReference>
<comment type="caution">
    <text evidence="1">The sequence shown here is derived from an EMBL/GenBank/DDBJ whole genome shotgun (WGS) entry which is preliminary data.</text>
</comment>
<sequence>MKLLIVVPHPDDEVYGAAGTILDFVAEGRTVGLITLTRGEKGRTLGLAADPEELAALRAGPGGELQSCLEVLGVQLHRQYTYPDGGLKNVDAEELTQLVHAALEELRPEIVLTFPPNGANGHPDHVATSRVVREAFARAGQPCTLWYYAGTPPEDPALLETYLPPTVERDVTHHIATKLRAISMHRSQALSTVDFLRRYAERITHETFHQAYPPLD</sequence>
<evidence type="ECO:0000313" key="2">
    <source>
        <dbReference type="Proteomes" id="UP000569951"/>
    </source>
</evidence>
<dbReference type="SUPFAM" id="SSF102588">
    <property type="entry name" value="LmbE-like"/>
    <property type="match status" value="1"/>
</dbReference>
<evidence type="ECO:0000313" key="1">
    <source>
        <dbReference type="EMBL" id="MBB6099943.1"/>
    </source>
</evidence>
<dbReference type="EMBL" id="JACHHG010000017">
    <property type="protein sequence ID" value="MBB6099943.1"/>
    <property type="molecule type" value="Genomic_DNA"/>
</dbReference>
<dbReference type="InterPro" id="IPR024078">
    <property type="entry name" value="LmbE-like_dom_sf"/>
</dbReference>
<dbReference type="RefSeq" id="WP_183988681.1">
    <property type="nucleotide sequence ID" value="NZ_JACHHG010000017.1"/>
</dbReference>
<dbReference type="AlphaFoldDB" id="A0A841I3Q4"/>
<proteinExistence type="predicted"/>
<gene>
    <name evidence="1" type="ORF">HNR42_003403</name>
</gene>
<name>A0A841I3Q4_9DEIO</name>
<reference evidence="1 2" key="1">
    <citation type="submission" date="2020-08" db="EMBL/GenBank/DDBJ databases">
        <title>Genomic Encyclopedia of Type Strains, Phase IV (KMG-IV): sequencing the most valuable type-strain genomes for metagenomic binning, comparative biology and taxonomic classification.</title>
        <authorList>
            <person name="Goeker M."/>
        </authorList>
    </citation>
    <scope>NUCLEOTIDE SEQUENCE [LARGE SCALE GENOMIC DNA]</scope>
    <source>
        <strain evidence="1 2">DSM 21458</strain>
    </source>
</reference>
<organism evidence="1 2">
    <name type="scientific">Deinobacterium chartae</name>
    <dbReference type="NCBI Taxonomy" id="521158"/>
    <lineage>
        <taxon>Bacteria</taxon>
        <taxon>Thermotogati</taxon>
        <taxon>Deinococcota</taxon>
        <taxon>Deinococci</taxon>
        <taxon>Deinococcales</taxon>
        <taxon>Deinococcaceae</taxon>
        <taxon>Deinobacterium</taxon>
    </lineage>
</organism>
<dbReference type="Pfam" id="PF02585">
    <property type="entry name" value="PIG-L"/>
    <property type="match status" value="1"/>
</dbReference>
<dbReference type="GO" id="GO:0016811">
    <property type="term" value="F:hydrolase activity, acting on carbon-nitrogen (but not peptide) bonds, in linear amides"/>
    <property type="evidence" value="ECO:0007669"/>
    <property type="project" value="TreeGrafter"/>
</dbReference>
<keyword evidence="2" id="KW-1185">Reference proteome</keyword>
<dbReference type="PANTHER" id="PTHR12993:SF11">
    <property type="entry name" value="N-ACETYLGLUCOSAMINYL-PHOSPHATIDYLINOSITOL DE-N-ACETYLASE"/>
    <property type="match status" value="1"/>
</dbReference>
<accession>A0A841I3Q4</accession>